<organism evidence="1 2">
    <name type="scientific">Geoanaerobacter pelophilus</name>
    <dbReference type="NCBI Taxonomy" id="60036"/>
    <lineage>
        <taxon>Bacteria</taxon>
        <taxon>Pseudomonadati</taxon>
        <taxon>Thermodesulfobacteriota</taxon>
        <taxon>Desulfuromonadia</taxon>
        <taxon>Geobacterales</taxon>
        <taxon>Geobacteraceae</taxon>
        <taxon>Geoanaerobacter</taxon>
    </lineage>
</organism>
<evidence type="ECO:0000313" key="2">
    <source>
        <dbReference type="Proteomes" id="UP000194153"/>
    </source>
</evidence>
<reference evidence="1 2" key="1">
    <citation type="submission" date="2017-04" db="EMBL/GenBank/DDBJ databases">
        <authorList>
            <consortium name="Geobacter pelophilus Genome Sequencing"/>
            <person name="Aoyagi T."/>
            <person name="Koike H."/>
            <person name="Hori T."/>
        </authorList>
    </citation>
    <scope>NUCLEOTIDE SEQUENCE [LARGE SCALE GENOMIC DNA]</scope>
    <source>
        <strain evidence="1 2">Drf2</strain>
    </source>
</reference>
<name>A0ABQ0MK29_9BACT</name>
<proteinExistence type="predicted"/>
<sequence>MEQRKCAGTAGCLGKRPFFRDRRSRFGTSGFSRRRFF</sequence>
<dbReference type="Proteomes" id="UP000194153">
    <property type="component" value="Unassembled WGS sequence"/>
</dbReference>
<accession>A0ABQ0MK29</accession>
<dbReference type="EMBL" id="BDQG01000001">
    <property type="protein sequence ID" value="GAW66526.1"/>
    <property type="molecule type" value="Genomic_DNA"/>
</dbReference>
<gene>
    <name evidence="1" type="ORF">GPEL0_01f1931</name>
</gene>
<comment type="caution">
    <text evidence="1">The sequence shown here is derived from an EMBL/GenBank/DDBJ whole genome shotgun (WGS) entry which is preliminary data.</text>
</comment>
<reference evidence="2" key="2">
    <citation type="submission" date="2017-05" db="EMBL/GenBank/DDBJ databases">
        <title>Draft genome sequence of Geobacter pelophilus, a iron(III)-reducing bacteria.</title>
        <authorList>
            <person name="Aoyagi T."/>
            <person name="Koike H."/>
            <person name="Morita T."/>
            <person name="Sato Y."/>
            <person name="Habe H."/>
            <person name="Hori T."/>
        </authorList>
    </citation>
    <scope>NUCLEOTIDE SEQUENCE [LARGE SCALE GENOMIC DNA]</scope>
    <source>
        <strain evidence="2">Drf2</strain>
    </source>
</reference>
<evidence type="ECO:0000313" key="1">
    <source>
        <dbReference type="EMBL" id="GAW66526.1"/>
    </source>
</evidence>
<keyword evidence="2" id="KW-1185">Reference proteome</keyword>
<protein>
    <submittedName>
        <fullName evidence="1">Uncharacterized protein</fullName>
    </submittedName>
</protein>